<reference evidence="1 2" key="1">
    <citation type="submission" date="2016-03" db="EMBL/GenBank/DDBJ databases">
        <title>Cyphomyrmex costatus WGS genome.</title>
        <authorList>
            <person name="Nygaard S."/>
            <person name="Hu H."/>
            <person name="Boomsma J."/>
            <person name="Zhang G."/>
        </authorList>
    </citation>
    <scope>NUCLEOTIDE SEQUENCE [LARGE SCALE GENOMIC DNA]</scope>
    <source>
        <strain evidence="1">MS0001</strain>
        <tissue evidence="1">Whole body</tissue>
    </source>
</reference>
<accession>A0A151I7N8</accession>
<name>A0A151I7N8_9HYME</name>
<evidence type="ECO:0000313" key="2">
    <source>
        <dbReference type="Proteomes" id="UP000078542"/>
    </source>
</evidence>
<dbReference type="AlphaFoldDB" id="A0A151I7N8"/>
<protein>
    <submittedName>
        <fullName evidence="1">Uncharacterized protein</fullName>
    </submittedName>
</protein>
<keyword evidence="2" id="KW-1185">Reference proteome</keyword>
<dbReference type="Proteomes" id="UP000078542">
    <property type="component" value="Unassembled WGS sequence"/>
</dbReference>
<gene>
    <name evidence="1" type="ORF">ALC62_15212</name>
</gene>
<organism evidence="1 2">
    <name type="scientific">Cyphomyrmex costatus</name>
    <dbReference type="NCBI Taxonomy" id="456900"/>
    <lineage>
        <taxon>Eukaryota</taxon>
        <taxon>Metazoa</taxon>
        <taxon>Ecdysozoa</taxon>
        <taxon>Arthropoda</taxon>
        <taxon>Hexapoda</taxon>
        <taxon>Insecta</taxon>
        <taxon>Pterygota</taxon>
        <taxon>Neoptera</taxon>
        <taxon>Endopterygota</taxon>
        <taxon>Hymenoptera</taxon>
        <taxon>Apocrita</taxon>
        <taxon>Aculeata</taxon>
        <taxon>Formicoidea</taxon>
        <taxon>Formicidae</taxon>
        <taxon>Myrmicinae</taxon>
        <taxon>Cyphomyrmex</taxon>
    </lineage>
</organism>
<proteinExistence type="predicted"/>
<evidence type="ECO:0000313" key="1">
    <source>
        <dbReference type="EMBL" id="KYM94172.1"/>
    </source>
</evidence>
<sequence length="264" mass="30440">MFVVASDRLHSLTSAELEYVPKVILLRECEQYIDLLWDRLPEHIRADSEIQRYRRCLKHYNLPSQQTHVDGPAPDGDYELGLTMFETYNTIPNVNDSNDKFYFGNDDEEITIPKDDDDAEYPITLRANYNTMRCEIACAYRINFDKPNSIGSLLGFSKRVLEPRKWHQSDASINIMTVNIVRVECNLTAGAYSNGNSVHTIHEFSPQVPPGDKVSERPTQIIYLPIVARSVTDLTIRVVDQNGRPIDFRGEEITVRLHVRQRQR</sequence>
<dbReference type="EMBL" id="KQ978404">
    <property type="protein sequence ID" value="KYM94172.1"/>
    <property type="molecule type" value="Genomic_DNA"/>
</dbReference>